<evidence type="ECO:0000256" key="5">
    <source>
        <dbReference type="ARBA" id="ARBA00023015"/>
    </source>
</evidence>
<dbReference type="GO" id="GO:0008270">
    <property type="term" value="F:zinc ion binding"/>
    <property type="evidence" value="ECO:0007669"/>
    <property type="project" value="UniProtKB-KW"/>
</dbReference>
<dbReference type="GeneTree" id="ENSGT00940000164258"/>
<evidence type="ECO:0000256" key="3">
    <source>
        <dbReference type="ARBA" id="ARBA00022771"/>
    </source>
</evidence>
<reference evidence="10" key="5">
    <citation type="submission" date="2025-09" db="UniProtKB">
        <authorList>
            <consortium name="Ensembl"/>
        </authorList>
    </citation>
    <scope>IDENTIFICATION</scope>
</reference>
<feature type="domain" description="C2H2-type" evidence="9">
    <location>
        <begin position="358"/>
        <end position="387"/>
    </location>
</feature>
<dbReference type="InterPro" id="IPR051061">
    <property type="entry name" value="Zinc_finger_trans_reg"/>
</dbReference>
<keyword evidence="6" id="KW-0804">Transcription</keyword>
<dbReference type="FunFam" id="3.30.160.60:FF:000125">
    <property type="entry name" value="Putative zinc finger protein 143"/>
    <property type="match status" value="1"/>
</dbReference>
<dbReference type="PANTHER" id="PTHR46179">
    <property type="entry name" value="ZINC FINGER PROTEIN"/>
    <property type="match status" value="1"/>
</dbReference>
<dbReference type="InterPro" id="IPR036236">
    <property type="entry name" value="Znf_C2H2_sf"/>
</dbReference>
<keyword evidence="11" id="KW-1185">Reference proteome</keyword>
<keyword evidence="2" id="KW-0677">Repeat</keyword>
<evidence type="ECO:0000313" key="11">
    <source>
        <dbReference type="Proteomes" id="UP000314986"/>
    </source>
</evidence>
<feature type="region of interest" description="Disordered" evidence="8">
    <location>
        <begin position="765"/>
        <end position="792"/>
    </location>
</feature>
<feature type="compositionally biased region" description="Polar residues" evidence="8">
    <location>
        <begin position="776"/>
        <end position="792"/>
    </location>
</feature>
<dbReference type="InterPro" id="IPR013087">
    <property type="entry name" value="Znf_C2H2_type"/>
</dbReference>
<feature type="compositionally biased region" description="Polar residues" evidence="8">
    <location>
        <begin position="675"/>
        <end position="687"/>
    </location>
</feature>
<dbReference type="PANTHER" id="PTHR46179:SF5">
    <property type="entry name" value="ZINC FINGER PROTEIN ZXDC"/>
    <property type="match status" value="1"/>
</dbReference>
<dbReference type="STRING" id="7868.ENSCMIP00000047765"/>
<evidence type="ECO:0000256" key="4">
    <source>
        <dbReference type="ARBA" id="ARBA00022833"/>
    </source>
</evidence>
<dbReference type="GO" id="GO:0003712">
    <property type="term" value="F:transcription coregulator activity"/>
    <property type="evidence" value="ECO:0007669"/>
    <property type="project" value="TreeGrafter"/>
</dbReference>
<dbReference type="AlphaFoldDB" id="A0A4W3KIT9"/>
<dbReference type="SMART" id="SM00355">
    <property type="entry name" value="ZnF_C2H2"/>
    <property type="match status" value="10"/>
</dbReference>
<dbReference type="PROSITE" id="PS00028">
    <property type="entry name" value="ZINC_FINGER_C2H2_1"/>
    <property type="match status" value="10"/>
</dbReference>
<keyword evidence="1" id="KW-0479">Metal-binding</keyword>
<dbReference type="Ensembl" id="ENSCMIT00000048438.1">
    <property type="protein sequence ID" value="ENSCMIP00000047765.1"/>
    <property type="gene ID" value="ENSCMIG00000019543.1"/>
</dbReference>
<feature type="domain" description="C2H2-type" evidence="9">
    <location>
        <begin position="148"/>
        <end position="177"/>
    </location>
</feature>
<reference evidence="11" key="2">
    <citation type="journal article" date="2007" name="PLoS Biol.">
        <title>Survey sequencing and comparative analysis of the elephant shark (Callorhinchus milii) genome.</title>
        <authorList>
            <person name="Venkatesh B."/>
            <person name="Kirkness E.F."/>
            <person name="Loh Y.H."/>
            <person name="Halpern A.L."/>
            <person name="Lee A.P."/>
            <person name="Johnson J."/>
            <person name="Dandona N."/>
            <person name="Viswanathan L.D."/>
            <person name="Tay A."/>
            <person name="Venter J.C."/>
            <person name="Strausberg R.L."/>
            <person name="Brenner S."/>
        </authorList>
    </citation>
    <scope>NUCLEOTIDE SEQUENCE [LARGE SCALE GENOMIC DNA]</scope>
</reference>
<evidence type="ECO:0000259" key="9">
    <source>
        <dbReference type="PROSITE" id="PS50157"/>
    </source>
</evidence>
<dbReference type="Proteomes" id="UP000314986">
    <property type="component" value="Unassembled WGS sequence"/>
</dbReference>
<dbReference type="FunFam" id="3.30.160.60:FF:000257">
    <property type="entry name" value="ZXD family zinc finger C"/>
    <property type="match status" value="1"/>
</dbReference>
<dbReference type="GO" id="GO:0005634">
    <property type="term" value="C:nucleus"/>
    <property type="evidence" value="ECO:0007669"/>
    <property type="project" value="TreeGrafter"/>
</dbReference>
<keyword evidence="4" id="KW-0862">Zinc</keyword>
<organism evidence="10 11">
    <name type="scientific">Callorhinchus milii</name>
    <name type="common">Ghost shark</name>
    <dbReference type="NCBI Taxonomy" id="7868"/>
    <lineage>
        <taxon>Eukaryota</taxon>
        <taxon>Metazoa</taxon>
        <taxon>Chordata</taxon>
        <taxon>Craniata</taxon>
        <taxon>Vertebrata</taxon>
        <taxon>Chondrichthyes</taxon>
        <taxon>Holocephali</taxon>
        <taxon>Chimaeriformes</taxon>
        <taxon>Callorhinchidae</taxon>
        <taxon>Callorhinchus</taxon>
    </lineage>
</organism>
<feature type="domain" description="C2H2-type" evidence="9">
    <location>
        <begin position="390"/>
        <end position="415"/>
    </location>
</feature>
<dbReference type="FunFam" id="3.30.160.60:FF:000543">
    <property type="entry name" value="Zinc finger protein 384 like"/>
    <property type="match status" value="1"/>
</dbReference>
<evidence type="ECO:0000256" key="2">
    <source>
        <dbReference type="ARBA" id="ARBA00022737"/>
    </source>
</evidence>
<dbReference type="FunFam" id="3.30.160.60:FF:000032">
    <property type="entry name" value="Krueppel-like factor 4"/>
    <property type="match status" value="1"/>
</dbReference>
<dbReference type="Pfam" id="PF00096">
    <property type="entry name" value="zf-C2H2"/>
    <property type="match status" value="4"/>
</dbReference>
<dbReference type="Gene3D" id="3.30.160.60">
    <property type="entry name" value="Classic Zinc Finger"/>
    <property type="match status" value="7"/>
</dbReference>
<reference evidence="11" key="1">
    <citation type="journal article" date="2006" name="Science">
        <title>Ancient noncoding elements conserved in the human genome.</title>
        <authorList>
            <person name="Venkatesh B."/>
            <person name="Kirkness E.F."/>
            <person name="Loh Y.H."/>
            <person name="Halpern A.L."/>
            <person name="Lee A.P."/>
            <person name="Johnson J."/>
            <person name="Dandona N."/>
            <person name="Viswanathan L.D."/>
            <person name="Tay A."/>
            <person name="Venter J.C."/>
            <person name="Strausberg R.L."/>
            <person name="Brenner S."/>
        </authorList>
    </citation>
    <scope>NUCLEOTIDE SEQUENCE [LARGE SCALE GENOMIC DNA]</scope>
</reference>
<feature type="domain" description="C2H2-type" evidence="9">
    <location>
        <begin position="298"/>
        <end position="327"/>
    </location>
</feature>
<feature type="domain" description="C2H2-type" evidence="9">
    <location>
        <begin position="208"/>
        <end position="235"/>
    </location>
</feature>
<dbReference type="GO" id="GO:0006357">
    <property type="term" value="P:regulation of transcription by RNA polymerase II"/>
    <property type="evidence" value="ECO:0007669"/>
    <property type="project" value="TreeGrafter"/>
</dbReference>
<accession>A0A4W3KIT9</accession>
<protein>
    <submittedName>
        <fullName evidence="10">Si:dkey-156n14.3</fullName>
    </submittedName>
</protein>
<keyword evidence="5" id="KW-0805">Transcription regulation</keyword>
<dbReference type="OMA" id="CEVCEDS"/>
<dbReference type="PROSITE" id="PS50157">
    <property type="entry name" value="ZINC_FINGER_C2H2_2"/>
    <property type="match status" value="10"/>
</dbReference>
<evidence type="ECO:0000256" key="7">
    <source>
        <dbReference type="PROSITE-ProRule" id="PRU00042"/>
    </source>
</evidence>
<feature type="domain" description="C2H2-type" evidence="9">
    <location>
        <begin position="119"/>
        <end position="148"/>
    </location>
</feature>
<feature type="domain" description="C2H2-type" evidence="9">
    <location>
        <begin position="268"/>
        <end position="297"/>
    </location>
</feature>
<name>A0A4W3KIT9_CALMI</name>
<feature type="compositionally biased region" description="Low complexity" evidence="8">
    <location>
        <begin position="22"/>
        <end position="35"/>
    </location>
</feature>
<proteinExistence type="predicted"/>
<dbReference type="SUPFAM" id="SSF57667">
    <property type="entry name" value="beta-beta-alpha zinc fingers"/>
    <property type="match status" value="6"/>
</dbReference>
<feature type="domain" description="C2H2-type" evidence="9">
    <location>
        <begin position="237"/>
        <end position="266"/>
    </location>
</feature>
<evidence type="ECO:0000256" key="1">
    <source>
        <dbReference type="ARBA" id="ARBA00022723"/>
    </source>
</evidence>
<evidence type="ECO:0000313" key="10">
    <source>
        <dbReference type="Ensembl" id="ENSCMIP00000047765.1"/>
    </source>
</evidence>
<reference evidence="10" key="4">
    <citation type="submission" date="2025-08" db="UniProtKB">
        <authorList>
            <consortium name="Ensembl"/>
        </authorList>
    </citation>
    <scope>IDENTIFICATION</scope>
</reference>
<reference evidence="11" key="3">
    <citation type="journal article" date="2014" name="Nature">
        <title>Elephant shark genome provides unique insights into gnathostome evolution.</title>
        <authorList>
            <consortium name="International Elephant Shark Genome Sequencing Consortium"/>
            <person name="Venkatesh B."/>
            <person name="Lee A.P."/>
            <person name="Ravi V."/>
            <person name="Maurya A.K."/>
            <person name="Lian M.M."/>
            <person name="Swann J.B."/>
            <person name="Ohta Y."/>
            <person name="Flajnik M.F."/>
            <person name="Sutoh Y."/>
            <person name="Kasahara M."/>
            <person name="Hoon S."/>
            <person name="Gangu V."/>
            <person name="Roy S.W."/>
            <person name="Irimia M."/>
            <person name="Korzh V."/>
            <person name="Kondrychyn I."/>
            <person name="Lim Z.W."/>
            <person name="Tay B.H."/>
            <person name="Tohari S."/>
            <person name="Kong K.W."/>
            <person name="Ho S."/>
            <person name="Lorente-Galdos B."/>
            <person name="Quilez J."/>
            <person name="Marques-Bonet T."/>
            <person name="Raney B.J."/>
            <person name="Ingham P.W."/>
            <person name="Tay A."/>
            <person name="Hillier L.W."/>
            <person name="Minx P."/>
            <person name="Boehm T."/>
            <person name="Wilson R.K."/>
            <person name="Brenner S."/>
            <person name="Warren W.C."/>
        </authorList>
    </citation>
    <scope>NUCLEOTIDE SEQUENCE [LARGE SCALE GENOMIC DNA]</scope>
</reference>
<evidence type="ECO:0000256" key="8">
    <source>
        <dbReference type="SAM" id="MobiDB-lite"/>
    </source>
</evidence>
<feature type="domain" description="C2H2-type" evidence="9">
    <location>
        <begin position="178"/>
        <end position="207"/>
    </location>
</feature>
<evidence type="ECO:0000256" key="6">
    <source>
        <dbReference type="ARBA" id="ARBA00023163"/>
    </source>
</evidence>
<feature type="region of interest" description="Disordered" evidence="8">
    <location>
        <begin position="673"/>
        <end position="699"/>
    </location>
</feature>
<feature type="domain" description="C2H2-type" evidence="9">
    <location>
        <begin position="328"/>
        <end position="357"/>
    </location>
</feature>
<keyword evidence="3 7" id="KW-0863">Zinc-finger</keyword>
<gene>
    <name evidence="10" type="primary">si:dkey-156n14.3</name>
</gene>
<feature type="region of interest" description="Disordered" evidence="8">
    <location>
        <begin position="22"/>
        <end position="70"/>
    </location>
</feature>
<dbReference type="InParanoid" id="A0A4W3KIT9"/>
<sequence>MVVVHYHNSEKPPECHRACASAAEGGGSAELRASEPGLTAVDGEPSAYPDPRSASASGGASRKDFEGGPLSSGAGSSIGICPESGTASFGNFIITESGDVLMKLSENLGIGKKGPGEMYHCPEQSCDEVFDKKHKLKVHLLSHTERPFKCTIEGCEWSFTTSYKLKRHQQSHVKLRPFTCEVAGCGKKFTTVYNLKAHTKAHVQENSFVCEVCSEPFSTAVKLSSHQRTHFEPQRPYKCDFPGCEKTFITISALGSHNRSHFREQEHFTCSFPGCDKRYDKACRLKIHMRSHTGERPFICDFDGCGWSFTCMSKLLRHKRTHEDDRRFVCLVDDCGKSFTRAEHLKGHSITHLGTRPFVCPVEGCEAKFSARSSLYIHAKKHLEEDYKKTRCPLTNCNKVFNSKHSIKTHMMKQHNISPDLFSQLEMTGSLTPSNELTSSSQGDLSSLDIASLFSGVPVNPVGISSDMSLVSSGILTIDAASVGSTLGGTVSVNNSSMGQTIDPLIVAATDMSHAIDSTLGLTNGGPVLQHSTLSLDGVQTVNTEALGSLASLSIRTPSSCQDLHSLSSGSALTVDTATLTPSSSLGNSHVPELLSPTKVDRHVLNVSDVMSQQEGSKVVTQFVFSNLNTPTGSFSAQKELELNMVSGCSFLESGGSARTDYRAIQLAKKRKQKTGNSLGPGNCSCTQRKKASKVTSASHSRFGNVIMPTGGLTIRDPTTGTHYVQTQLLQDDPSGDGDLAFQLTTQSSTSHSQLTADLPVNILQESHPSTEDDGGSSSQFTSSTINLQDLE</sequence>